<gene>
    <name evidence="1" type="ORF">CC78DRAFT_432715</name>
</gene>
<feature type="non-terminal residue" evidence="1">
    <location>
        <position position="132"/>
    </location>
</feature>
<sequence length="132" mass="12717">AITVNGHTVSATVIGGSTGFVIAPGQTLTPGGVLTVDGTTFSLPADSSGSTIVVNGVTSTLQAQGNPVLTLDSQSVTATVIDGTTQFILAPGQTLTPGGIITVDGTTFSLPTDGSGSTIVVNGVTSTLNAGG</sequence>
<evidence type="ECO:0000313" key="1">
    <source>
        <dbReference type="EMBL" id="KAF2263391.1"/>
    </source>
</evidence>
<keyword evidence="2" id="KW-1185">Reference proteome</keyword>
<dbReference type="Proteomes" id="UP000800093">
    <property type="component" value="Unassembled WGS sequence"/>
</dbReference>
<dbReference type="AlphaFoldDB" id="A0A9P4K7V7"/>
<dbReference type="EMBL" id="ML986626">
    <property type="protein sequence ID" value="KAF2263391.1"/>
    <property type="molecule type" value="Genomic_DNA"/>
</dbReference>
<accession>A0A9P4K7V7</accession>
<evidence type="ECO:0000313" key="2">
    <source>
        <dbReference type="Proteomes" id="UP000800093"/>
    </source>
</evidence>
<name>A0A9P4K7V7_9PLEO</name>
<protein>
    <submittedName>
        <fullName evidence="1">Uncharacterized protein</fullName>
    </submittedName>
</protein>
<dbReference type="OrthoDB" id="3944128at2759"/>
<organism evidence="1 2">
    <name type="scientific">Lojkania enalia</name>
    <dbReference type="NCBI Taxonomy" id="147567"/>
    <lineage>
        <taxon>Eukaryota</taxon>
        <taxon>Fungi</taxon>
        <taxon>Dikarya</taxon>
        <taxon>Ascomycota</taxon>
        <taxon>Pezizomycotina</taxon>
        <taxon>Dothideomycetes</taxon>
        <taxon>Pleosporomycetidae</taxon>
        <taxon>Pleosporales</taxon>
        <taxon>Pleosporales incertae sedis</taxon>
        <taxon>Lojkania</taxon>
    </lineage>
</organism>
<feature type="non-terminal residue" evidence="1">
    <location>
        <position position="1"/>
    </location>
</feature>
<comment type="caution">
    <text evidence="1">The sequence shown here is derived from an EMBL/GenBank/DDBJ whole genome shotgun (WGS) entry which is preliminary data.</text>
</comment>
<reference evidence="2" key="1">
    <citation type="journal article" date="2020" name="Stud. Mycol.">
        <title>101 Dothideomycetes genomes: A test case for predicting lifestyles and emergence of pathogens.</title>
        <authorList>
            <person name="Haridas S."/>
            <person name="Albert R."/>
            <person name="Binder M."/>
            <person name="Bloem J."/>
            <person name="LaButti K."/>
            <person name="Salamov A."/>
            <person name="Andreopoulos B."/>
            <person name="Baker S."/>
            <person name="Barry K."/>
            <person name="Bills G."/>
            <person name="Bluhm B."/>
            <person name="Cannon C."/>
            <person name="Castanera R."/>
            <person name="Culley D."/>
            <person name="Daum C."/>
            <person name="Ezra D."/>
            <person name="Gonzalez J."/>
            <person name="Henrissat B."/>
            <person name="Kuo A."/>
            <person name="Liang C."/>
            <person name="Lipzen A."/>
            <person name="Lutzoni F."/>
            <person name="Magnuson J."/>
            <person name="Mondo S."/>
            <person name="Nolan M."/>
            <person name="Ohm R."/>
            <person name="Pangilinan J."/>
            <person name="Park H.-J."/>
            <person name="Ramirez L."/>
            <person name="Alfaro M."/>
            <person name="Sun H."/>
            <person name="Tritt A."/>
            <person name="Yoshinaga Y."/>
            <person name="Zwiers L.-H."/>
            <person name="Turgeon B."/>
            <person name="Goodwin S."/>
            <person name="Spatafora J."/>
            <person name="Crous P."/>
            <person name="Grigoriev I."/>
        </authorList>
    </citation>
    <scope>NUCLEOTIDE SEQUENCE [LARGE SCALE GENOMIC DNA]</scope>
    <source>
        <strain evidence="2">CBS 304.66</strain>
    </source>
</reference>
<proteinExistence type="predicted"/>